<comment type="caution">
    <text evidence="2">The sequence shown here is derived from an EMBL/GenBank/DDBJ whole genome shotgun (WGS) entry which is preliminary data.</text>
</comment>
<proteinExistence type="predicted"/>
<dbReference type="InterPro" id="IPR017520">
    <property type="entry name" value="CHP03086"/>
</dbReference>
<gene>
    <name evidence="2" type="ORF">BC739_008207</name>
</gene>
<protein>
    <submittedName>
        <fullName evidence="2">Uncharacterized protein (TIGR03086 family)</fullName>
    </submittedName>
</protein>
<dbReference type="RefSeq" id="WP_025354305.1">
    <property type="nucleotide sequence ID" value="NZ_BAAABQ010000087.1"/>
</dbReference>
<feature type="domain" description="Mycothiol-dependent maleylpyruvate isomerase metal-binding" evidence="1">
    <location>
        <begin position="9"/>
        <end position="129"/>
    </location>
</feature>
<dbReference type="SUPFAM" id="SSF109854">
    <property type="entry name" value="DinB/YfiT-like putative metalloenzymes"/>
    <property type="match status" value="1"/>
</dbReference>
<dbReference type="EMBL" id="JACJID010000008">
    <property type="protein sequence ID" value="MBA8930960.1"/>
    <property type="molecule type" value="Genomic_DNA"/>
</dbReference>
<evidence type="ECO:0000313" key="2">
    <source>
        <dbReference type="EMBL" id="MBA8930960.1"/>
    </source>
</evidence>
<dbReference type="InterPro" id="IPR017517">
    <property type="entry name" value="Maleyloyr_isom"/>
</dbReference>
<dbReference type="NCBIfam" id="TIGR03083">
    <property type="entry name" value="maleylpyruvate isomerase family mycothiol-dependent enzyme"/>
    <property type="match status" value="1"/>
</dbReference>
<keyword evidence="3" id="KW-1185">Reference proteome</keyword>
<dbReference type="InterPro" id="IPR034660">
    <property type="entry name" value="DinB/YfiT-like"/>
</dbReference>
<accession>A0ABR6BW84</accession>
<reference evidence="2 3" key="1">
    <citation type="submission" date="2020-08" db="EMBL/GenBank/DDBJ databases">
        <title>Genomic Encyclopedia of Archaeal and Bacterial Type Strains, Phase II (KMG-II): from individual species to whole genera.</title>
        <authorList>
            <person name="Goeker M."/>
        </authorList>
    </citation>
    <scope>NUCLEOTIDE SEQUENCE [LARGE SCALE GENOMIC DNA]</scope>
    <source>
        <strain evidence="2 3">DSM 43850</strain>
    </source>
</reference>
<dbReference type="Proteomes" id="UP000517916">
    <property type="component" value="Unassembled WGS sequence"/>
</dbReference>
<organism evidence="2 3">
    <name type="scientific">Kutzneria viridogrisea</name>
    <dbReference type="NCBI Taxonomy" id="47990"/>
    <lineage>
        <taxon>Bacteria</taxon>
        <taxon>Bacillati</taxon>
        <taxon>Actinomycetota</taxon>
        <taxon>Actinomycetes</taxon>
        <taxon>Pseudonocardiales</taxon>
        <taxon>Pseudonocardiaceae</taxon>
        <taxon>Kutzneria</taxon>
    </lineage>
</organism>
<dbReference type="InterPro" id="IPR024344">
    <property type="entry name" value="MDMPI_metal-binding"/>
</dbReference>
<dbReference type="NCBIfam" id="TIGR03086">
    <property type="entry name" value="TIGR03086 family metal-binding protein"/>
    <property type="match status" value="1"/>
</dbReference>
<dbReference type="Pfam" id="PF11716">
    <property type="entry name" value="MDMPI_N"/>
    <property type="match status" value="1"/>
</dbReference>
<evidence type="ECO:0000259" key="1">
    <source>
        <dbReference type="Pfam" id="PF11716"/>
    </source>
</evidence>
<name>A0ABR6BW84_9PSEU</name>
<sequence>MDLLDLHERAVNQFGDLIDLVRADQLALPTPCADWTVRGLLRHQVSQNLGFAAAARGERPGLAVWDSGELGGNPAGAYRESAAQVCAAFAEDGALRGNVYLIDLGGEFAAATAVVFHLVDCLVHRWDLAKSIGAPAEPDEELAGIAAELMARPFVRPDGQPVRRPFAPPVPVPQGASAGEALLARFGRDPNWSAG</sequence>
<dbReference type="Gene3D" id="1.20.120.450">
    <property type="entry name" value="dinb family like domain"/>
    <property type="match status" value="1"/>
</dbReference>
<evidence type="ECO:0000313" key="3">
    <source>
        <dbReference type="Proteomes" id="UP000517916"/>
    </source>
</evidence>